<reference evidence="3" key="2">
    <citation type="journal article" date="2013" name="PLoS Genet.">
        <title>Comparative genome structure, secondary metabolite, and effector coding capacity across Cochliobolus pathogens.</title>
        <authorList>
            <person name="Condon B.J."/>
            <person name="Leng Y."/>
            <person name="Wu D."/>
            <person name="Bushley K.E."/>
            <person name="Ohm R.A."/>
            <person name="Otillar R."/>
            <person name="Martin J."/>
            <person name="Schackwitz W."/>
            <person name="Grimwood J."/>
            <person name="MohdZainudin N."/>
            <person name="Xue C."/>
            <person name="Wang R."/>
            <person name="Manning V.A."/>
            <person name="Dhillon B."/>
            <person name="Tu Z.J."/>
            <person name="Steffenson B.J."/>
            <person name="Salamov A."/>
            <person name="Sun H."/>
            <person name="Lowry S."/>
            <person name="LaButti K."/>
            <person name="Han J."/>
            <person name="Copeland A."/>
            <person name="Lindquist E."/>
            <person name="Barry K."/>
            <person name="Schmutz J."/>
            <person name="Baker S.E."/>
            <person name="Ciuffetti L.M."/>
            <person name="Grigoriev I.V."/>
            <person name="Zhong S."/>
            <person name="Turgeon B.G."/>
        </authorList>
    </citation>
    <scope>NUCLEOTIDE SEQUENCE [LARGE SCALE GENOMIC DNA]</scope>
    <source>
        <strain evidence="3">C5 / ATCC 48332 / race O</strain>
    </source>
</reference>
<protein>
    <submittedName>
        <fullName evidence="2">Uncharacterized protein</fullName>
    </submittedName>
</protein>
<gene>
    <name evidence="2" type="ORF">COCHEDRAFT_1021179</name>
</gene>
<feature type="compositionally biased region" description="Polar residues" evidence="1">
    <location>
        <begin position="58"/>
        <end position="67"/>
    </location>
</feature>
<dbReference type="Proteomes" id="UP000016936">
    <property type="component" value="Unassembled WGS sequence"/>
</dbReference>
<organism evidence="2 3">
    <name type="scientific">Cochliobolus heterostrophus (strain C5 / ATCC 48332 / race O)</name>
    <name type="common">Southern corn leaf blight fungus</name>
    <name type="synonym">Bipolaris maydis</name>
    <dbReference type="NCBI Taxonomy" id="701091"/>
    <lineage>
        <taxon>Eukaryota</taxon>
        <taxon>Fungi</taxon>
        <taxon>Dikarya</taxon>
        <taxon>Ascomycota</taxon>
        <taxon>Pezizomycotina</taxon>
        <taxon>Dothideomycetes</taxon>
        <taxon>Pleosporomycetidae</taxon>
        <taxon>Pleosporales</taxon>
        <taxon>Pleosporineae</taxon>
        <taxon>Pleosporaceae</taxon>
        <taxon>Bipolaris</taxon>
    </lineage>
</organism>
<sequence length="67" mass="7363">MCKNQCNRILPRRQARSNKPDMPSPLSIPPCPLIPRIPITPLPPPRHLGASAPKVHKTTSATQQPLP</sequence>
<evidence type="ECO:0000313" key="2">
    <source>
        <dbReference type="EMBL" id="EMD92375.1"/>
    </source>
</evidence>
<accession>M2T492</accession>
<dbReference type="HOGENOM" id="CLU_2812153_0_0_1"/>
<feature type="region of interest" description="Disordered" evidence="1">
    <location>
        <begin position="1"/>
        <end position="67"/>
    </location>
</feature>
<evidence type="ECO:0000256" key="1">
    <source>
        <dbReference type="SAM" id="MobiDB-lite"/>
    </source>
</evidence>
<dbReference type="AlphaFoldDB" id="M2T492"/>
<feature type="compositionally biased region" description="Pro residues" evidence="1">
    <location>
        <begin position="22"/>
        <end position="46"/>
    </location>
</feature>
<keyword evidence="3" id="KW-1185">Reference proteome</keyword>
<dbReference type="EMBL" id="KB445575">
    <property type="protein sequence ID" value="EMD92375.1"/>
    <property type="molecule type" value="Genomic_DNA"/>
</dbReference>
<reference evidence="2 3" key="1">
    <citation type="journal article" date="2012" name="PLoS Pathog.">
        <title>Diverse lifestyles and strategies of plant pathogenesis encoded in the genomes of eighteen Dothideomycetes fungi.</title>
        <authorList>
            <person name="Ohm R.A."/>
            <person name="Feau N."/>
            <person name="Henrissat B."/>
            <person name="Schoch C.L."/>
            <person name="Horwitz B.A."/>
            <person name="Barry K.W."/>
            <person name="Condon B.J."/>
            <person name="Copeland A.C."/>
            <person name="Dhillon B."/>
            <person name="Glaser F."/>
            <person name="Hesse C.N."/>
            <person name="Kosti I."/>
            <person name="LaButti K."/>
            <person name="Lindquist E.A."/>
            <person name="Lucas S."/>
            <person name="Salamov A.A."/>
            <person name="Bradshaw R.E."/>
            <person name="Ciuffetti L."/>
            <person name="Hamelin R.C."/>
            <person name="Kema G.H.J."/>
            <person name="Lawrence C."/>
            <person name="Scott J.A."/>
            <person name="Spatafora J.W."/>
            <person name="Turgeon B.G."/>
            <person name="de Wit P.J.G.M."/>
            <person name="Zhong S."/>
            <person name="Goodwin S.B."/>
            <person name="Grigoriev I.V."/>
        </authorList>
    </citation>
    <scope>NUCLEOTIDE SEQUENCE [LARGE SCALE GENOMIC DNA]</scope>
    <source>
        <strain evidence="3">C5 / ATCC 48332 / race O</strain>
    </source>
</reference>
<proteinExistence type="predicted"/>
<name>M2T492_COCH5</name>
<evidence type="ECO:0000313" key="3">
    <source>
        <dbReference type="Proteomes" id="UP000016936"/>
    </source>
</evidence>